<dbReference type="EMBL" id="CP016024">
    <property type="protein sequence ID" value="ANJ76240.1"/>
    <property type="molecule type" value="Genomic_DNA"/>
</dbReference>
<dbReference type="AlphaFoldDB" id="A0A192A6X8"/>
<proteinExistence type="predicted"/>
<reference evidence="2" key="1">
    <citation type="submission" date="2016-06" db="EMBL/GenBank/DDBJ databases">
        <authorList>
            <person name="Xu Y."/>
            <person name="Nagy A."/>
            <person name="Yan X."/>
            <person name="Kim S.W."/>
            <person name="Haley B."/>
            <person name="Liu N.T."/>
            <person name="Nou X."/>
        </authorList>
    </citation>
    <scope>NUCLEOTIDE SEQUENCE [LARGE SCALE GENOMIC DNA]</scope>
    <source>
        <strain evidence="2">ATCC 49129</strain>
        <plasmid evidence="2">pri-1</plasmid>
    </source>
</reference>
<keyword evidence="1" id="KW-0614">Plasmid</keyword>
<name>A0A192A6X8_9RALS</name>
<dbReference type="OrthoDB" id="9866355at2"/>
<protein>
    <recommendedName>
        <fullName evidence="3">MarR family transcriptional regulator</fullName>
    </recommendedName>
</protein>
<sequence length="103" mass="11311">MLLHYETVADAQAAAFQLERLGGTACRLLEQCVGAQELKRTKVSQTALRLSDAGFLFIRESGNLWRQEIALLPSLAGEEALDALAQMQANKRAIVGTDEKDHQ</sequence>
<organism evidence="1 2">
    <name type="scientific">Ralstonia insidiosa</name>
    <dbReference type="NCBI Taxonomy" id="190721"/>
    <lineage>
        <taxon>Bacteria</taxon>
        <taxon>Pseudomonadati</taxon>
        <taxon>Pseudomonadota</taxon>
        <taxon>Betaproteobacteria</taxon>
        <taxon>Burkholderiales</taxon>
        <taxon>Burkholderiaceae</taxon>
        <taxon>Ralstonia</taxon>
    </lineage>
</organism>
<keyword evidence="2" id="KW-1185">Reference proteome</keyword>
<geneLocation type="plasmid" evidence="2">
    <name>pri-1</name>
</geneLocation>
<accession>A0A192A6X8</accession>
<dbReference type="RefSeq" id="WP_024979503.1">
    <property type="nucleotide sequence ID" value="NZ_CP016024.1"/>
</dbReference>
<dbReference type="GeneID" id="61529678"/>
<gene>
    <name evidence="1" type="ORF">A9Y76_26900</name>
</gene>
<dbReference type="Proteomes" id="UP000078572">
    <property type="component" value="Plasmid pRI-1"/>
</dbReference>
<evidence type="ECO:0000313" key="1">
    <source>
        <dbReference type="EMBL" id="ANJ76240.1"/>
    </source>
</evidence>
<evidence type="ECO:0008006" key="3">
    <source>
        <dbReference type="Google" id="ProtNLM"/>
    </source>
</evidence>
<evidence type="ECO:0000313" key="2">
    <source>
        <dbReference type="Proteomes" id="UP000078572"/>
    </source>
</evidence>